<dbReference type="InterPro" id="IPR027619">
    <property type="entry name" value="C-S_lyase_PatB-like"/>
</dbReference>
<keyword evidence="3" id="KW-0663">Pyridoxal phosphate</keyword>
<keyword evidence="7" id="KW-0808">Transferase</keyword>
<proteinExistence type="inferred from homology"/>
<feature type="domain" description="Aminotransferase class I/classII large" evidence="6">
    <location>
        <begin position="65"/>
        <end position="410"/>
    </location>
</feature>
<evidence type="ECO:0000256" key="2">
    <source>
        <dbReference type="ARBA" id="ARBA00012224"/>
    </source>
</evidence>
<dbReference type="EC" id="4.4.1.13" evidence="2"/>
<dbReference type="NCBIfam" id="TIGR04350">
    <property type="entry name" value="C_S_lyase_PatB"/>
    <property type="match status" value="1"/>
</dbReference>
<dbReference type="Proteomes" id="UP000002634">
    <property type="component" value="Chromosome"/>
</dbReference>
<gene>
    <name evidence="7" type="ordered locus">ETAE_0972</name>
</gene>
<keyword evidence="7" id="KW-0032">Aminotransferase</keyword>
<dbReference type="AlphaFoldDB" id="A0AAU8P209"/>
<evidence type="ECO:0000313" key="8">
    <source>
        <dbReference type="Proteomes" id="UP000002634"/>
    </source>
</evidence>
<dbReference type="GO" id="GO:0008483">
    <property type="term" value="F:transaminase activity"/>
    <property type="evidence" value="ECO:0007669"/>
    <property type="project" value="UniProtKB-KW"/>
</dbReference>
<evidence type="ECO:0000259" key="6">
    <source>
        <dbReference type="Pfam" id="PF00155"/>
    </source>
</evidence>
<keyword evidence="8" id="KW-1185">Reference proteome</keyword>
<evidence type="ECO:0000256" key="1">
    <source>
        <dbReference type="ARBA" id="ARBA00001933"/>
    </source>
</evidence>
<dbReference type="KEGG" id="etr:ETAE_0972"/>
<dbReference type="PANTHER" id="PTHR43525">
    <property type="entry name" value="PROTEIN MALY"/>
    <property type="match status" value="1"/>
</dbReference>
<comment type="cofactor">
    <cofactor evidence="1">
        <name>pyridoxal 5'-phosphate</name>
        <dbReference type="ChEBI" id="CHEBI:597326"/>
    </cofactor>
</comment>
<comment type="similarity">
    <text evidence="5">Belongs to the class-II pyridoxal-phosphate-dependent aminotransferase family. MalY/PatB cystathionine beta-lyase subfamily.</text>
</comment>
<dbReference type="GO" id="GO:0030170">
    <property type="term" value="F:pyridoxal phosphate binding"/>
    <property type="evidence" value="ECO:0007669"/>
    <property type="project" value="InterPro"/>
</dbReference>
<dbReference type="Gene3D" id="3.40.640.10">
    <property type="entry name" value="Type I PLP-dependent aspartate aminotransferase-like (Major domain)"/>
    <property type="match status" value="1"/>
</dbReference>
<dbReference type="SUPFAM" id="SSF53383">
    <property type="entry name" value="PLP-dependent transferases"/>
    <property type="match status" value="1"/>
</dbReference>
<keyword evidence="4" id="KW-0456">Lyase</keyword>
<dbReference type="PANTHER" id="PTHR43525:SF1">
    <property type="entry name" value="PROTEIN MALY"/>
    <property type="match status" value="1"/>
</dbReference>
<evidence type="ECO:0000256" key="3">
    <source>
        <dbReference type="ARBA" id="ARBA00022898"/>
    </source>
</evidence>
<protein>
    <recommendedName>
        <fullName evidence="2">cysteine-S-conjugate beta-lyase</fullName>
        <ecNumber evidence="2">4.4.1.13</ecNumber>
    </recommendedName>
</protein>
<dbReference type="EMBL" id="CP001135">
    <property type="protein sequence ID" value="ACY83817.1"/>
    <property type="molecule type" value="Genomic_DNA"/>
</dbReference>
<dbReference type="InterPro" id="IPR015422">
    <property type="entry name" value="PyrdxlP-dep_Trfase_small"/>
</dbReference>
<dbReference type="GO" id="GO:0047804">
    <property type="term" value="F:cysteine-S-conjugate beta-lyase activity"/>
    <property type="evidence" value="ECO:0007669"/>
    <property type="project" value="UniProtKB-EC"/>
</dbReference>
<dbReference type="InterPro" id="IPR015421">
    <property type="entry name" value="PyrdxlP-dep_Trfase_major"/>
</dbReference>
<evidence type="ECO:0000256" key="4">
    <source>
        <dbReference type="ARBA" id="ARBA00023239"/>
    </source>
</evidence>
<evidence type="ECO:0000313" key="7">
    <source>
        <dbReference type="EMBL" id="ACY83817.1"/>
    </source>
</evidence>
<sequence>MSRNSHLCALGELYNNKKGDHLFMEQNTFIEKYFTPRRHTDSVKWDGLQEKFGDDDLLAMWVADMDYRSPDAVTDALLQRVQHGVFGYSQIPEAYFQAFIQWQQQRHRYPVQRAWLRYTPGVVTGLYWLINAFSRPGDAVMVNTPVYYPFLQAIRDCGRTLITSDLINHQGYYSMDFADMAEKIAANRVRLFILCSPHNPVGRVWQEQELAQLLALCEQHNVLVISDEIHQDLVLDGQHQPSATVDDGAFRARILTFAAASKTFNLAGLKNAFLIVEHPALRETFDDYARRVAHTTNGSLLGYYAIAAAYRHGADWLQLVLSIIRSNYDYIDTALRRALPLIQISPLQGTYLMWIDLRAYCSDEALPQLIQQRGRLAVDYGAWFGDAGRGFIRLNIATSPEYIRQAVDNIIMALKSS</sequence>
<dbReference type="InterPro" id="IPR015424">
    <property type="entry name" value="PyrdxlP-dep_Trfase"/>
</dbReference>
<evidence type="ECO:0000256" key="5">
    <source>
        <dbReference type="ARBA" id="ARBA00037974"/>
    </source>
</evidence>
<dbReference type="Pfam" id="PF00155">
    <property type="entry name" value="Aminotran_1_2"/>
    <property type="match status" value="1"/>
</dbReference>
<dbReference type="Gene3D" id="3.90.1150.10">
    <property type="entry name" value="Aspartate Aminotransferase, domain 1"/>
    <property type="match status" value="1"/>
</dbReference>
<accession>A0AAU8P209</accession>
<organism evidence="7 8">
    <name type="scientific">Edwardsiella piscicida</name>
    <dbReference type="NCBI Taxonomy" id="1263550"/>
    <lineage>
        <taxon>Bacteria</taxon>
        <taxon>Pseudomonadati</taxon>
        <taxon>Pseudomonadota</taxon>
        <taxon>Gammaproteobacteria</taxon>
        <taxon>Enterobacterales</taxon>
        <taxon>Hafniaceae</taxon>
        <taxon>Edwardsiella</taxon>
    </lineage>
</organism>
<dbReference type="InterPro" id="IPR051798">
    <property type="entry name" value="Class-II_PLP-Dep_Aminotrans"/>
</dbReference>
<reference evidence="7 8" key="1">
    <citation type="journal article" date="2009" name="PLoS ONE">
        <title>Genome sequence of the versatile fish pathogen Edwardsiella tarda provides insights into its adaptation to broad host ranges and intracellular niches.</title>
        <authorList>
            <person name="Wang Q."/>
            <person name="Yang M."/>
            <person name="Xiao J."/>
            <person name="Wu H."/>
            <person name="Wang X."/>
            <person name="Lv Y."/>
            <person name="Xu L."/>
            <person name="Zheng H."/>
            <person name="Wang S."/>
            <person name="Zhao G."/>
            <person name="Liu Q."/>
            <person name="Zhang Y."/>
        </authorList>
    </citation>
    <scope>NUCLEOTIDE SEQUENCE [LARGE SCALE GENOMIC DNA]</scope>
    <source>
        <strain evidence="8">EIB202 / CCTCC M208068</strain>
    </source>
</reference>
<name>A0AAU8P209_EDWPI</name>
<dbReference type="InterPro" id="IPR004839">
    <property type="entry name" value="Aminotransferase_I/II_large"/>
</dbReference>
<dbReference type="CDD" id="cd00609">
    <property type="entry name" value="AAT_like"/>
    <property type="match status" value="1"/>
</dbReference>